<dbReference type="AlphaFoldDB" id="A0A9D1FGY6"/>
<dbReference type="Proteomes" id="UP000886865">
    <property type="component" value="Unassembled WGS sequence"/>
</dbReference>
<name>A0A9D1FGY6_9BACT</name>
<comment type="caution">
    <text evidence="3">The sequence shown here is derived from an EMBL/GenBank/DDBJ whole genome shotgun (WGS) entry which is preliminary data.</text>
</comment>
<reference evidence="3" key="2">
    <citation type="journal article" date="2021" name="PeerJ">
        <title>Extensive microbial diversity within the chicken gut microbiome revealed by metagenomics and culture.</title>
        <authorList>
            <person name="Gilroy R."/>
            <person name="Ravi A."/>
            <person name="Getino M."/>
            <person name="Pursley I."/>
            <person name="Horton D.L."/>
            <person name="Alikhan N.F."/>
            <person name="Baker D."/>
            <person name="Gharbi K."/>
            <person name="Hall N."/>
            <person name="Watson M."/>
            <person name="Adriaenssens E.M."/>
            <person name="Foster-Nyarko E."/>
            <person name="Jarju S."/>
            <person name="Secka A."/>
            <person name="Antonio M."/>
            <person name="Oren A."/>
            <person name="Chaudhuri R.R."/>
            <person name="La Ragione R."/>
            <person name="Hildebrand F."/>
            <person name="Pallen M.J."/>
        </authorList>
    </citation>
    <scope>NUCLEOTIDE SEQUENCE</scope>
    <source>
        <strain evidence="3">CHK152-2871</strain>
    </source>
</reference>
<feature type="coiled-coil region" evidence="1">
    <location>
        <begin position="245"/>
        <end position="272"/>
    </location>
</feature>
<evidence type="ECO:0000313" key="3">
    <source>
        <dbReference type="EMBL" id="HIS73621.1"/>
    </source>
</evidence>
<evidence type="ECO:0000256" key="1">
    <source>
        <dbReference type="SAM" id="Coils"/>
    </source>
</evidence>
<gene>
    <name evidence="3" type="ORF">IAA86_01210</name>
</gene>
<organism evidence="3 4">
    <name type="scientific">Candidatus Galligastranaerophilus intestinavium</name>
    <dbReference type="NCBI Taxonomy" id="2840836"/>
    <lineage>
        <taxon>Bacteria</taxon>
        <taxon>Candidatus Galligastranaerophilus</taxon>
    </lineage>
</organism>
<evidence type="ECO:0000256" key="2">
    <source>
        <dbReference type="SAM" id="MobiDB-lite"/>
    </source>
</evidence>
<protein>
    <submittedName>
        <fullName evidence="3">Uncharacterized protein</fullName>
    </submittedName>
</protein>
<evidence type="ECO:0000313" key="4">
    <source>
        <dbReference type="Proteomes" id="UP000886865"/>
    </source>
</evidence>
<feature type="region of interest" description="Disordered" evidence="2">
    <location>
        <begin position="106"/>
        <end position="125"/>
    </location>
</feature>
<accession>A0A9D1FGY6</accession>
<sequence>MGLAASQGRLLLLTARKSDLEYRTQDISQQRLTLASELETVASEYARKTANRQMKLTRTVVQGQANQTQTVNLTYRNLMQYGVDEDGGTNSIYRIRNASGKLVVSNSSELPSNSEEAGYPNGNGNVSTVTVQNNGNQAIVSGTYNGQRIYEVYVVDSRLSDTSESENYFQEGLRNGRFIIEQRMLVDENGNLIGNDEADTTTTMSEWNPISWSGMTEIQDTYYTDDDATAQAEYQTATARVQAQDKKLETDQKQLETQHKAVETEYESVQKVIQSNIESSFKAFS</sequence>
<dbReference type="EMBL" id="DVJQ01000010">
    <property type="protein sequence ID" value="HIS73621.1"/>
    <property type="molecule type" value="Genomic_DNA"/>
</dbReference>
<proteinExistence type="predicted"/>
<reference evidence="3" key="1">
    <citation type="submission" date="2020-10" db="EMBL/GenBank/DDBJ databases">
        <authorList>
            <person name="Gilroy R."/>
        </authorList>
    </citation>
    <scope>NUCLEOTIDE SEQUENCE</scope>
    <source>
        <strain evidence="3">CHK152-2871</strain>
    </source>
</reference>
<feature type="compositionally biased region" description="Low complexity" evidence="2">
    <location>
        <begin position="106"/>
        <end position="115"/>
    </location>
</feature>
<keyword evidence="1" id="KW-0175">Coiled coil</keyword>